<dbReference type="AlphaFoldDB" id="A0AA41S7C3"/>
<keyword evidence="5" id="KW-0418">Kinase</keyword>
<evidence type="ECO:0000256" key="1">
    <source>
        <dbReference type="ARBA" id="ARBA00005926"/>
    </source>
</evidence>
<dbReference type="SUPFAM" id="SSF56112">
    <property type="entry name" value="Protein kinase-like (PK-like)"/>
    <property type="match status" value="1"/>
</dbReference>
<dbReference type="InterPro" id="IPR017441">
    <property type="entry name" value="Protein_kinase_ATP_BS"/>
</dbReference>
<evidence type="ECO:0000256" key="6">
    <source>
        <dbReference type="ARBA" id="ARBA00022840"/>
    </source>
</evidence>
<evidence type="ECO:0000256" key="4">
    <source>
        <dbReference type="ARBA" id="ARBA00022741"/>
    </source>
</evidence>
<dbReference type="PANTHER" id="PTHR11909">
    <property type="entry name" value="CASEIN KINASE-RELATED"/>
    <property type="match status" value="1"/>
</dbReference>
<reference evidence="11" key="1">
    <citation type="submission" date="2022-03" db="EMBL/GenBank/DDBJ databases">
        <title>A functionally conserved STORR gene fusion in Papaver species that diverged 16.8 million years ago.</title>
        <authorList>
            <person name="Catania T."/>
        </authorList>
    </citation>
    <scope>NUCLEOTIDE SEQUENCE</scope>
    <source>
        <strain evidence="11">S-191538</strain>
    </source>
</reference>
<evidence type="ECO:0000256" key="5">
    <source>
        <dbReference type="ARBA" id="ARBA00022777"/>
    </source>
</evidence>
<evidence type="ECO:0000256" key="3">
    <source>
        <dbReference type="ARBA" id="ARBA00022679"/>
    </source>
</evidence>
<dbReference type="Proteomes" id="UP001177140">
    <property type="component" value="Unassembled WGS sequence"/>
</dbReference>
<evidence type="ECO:0000256" key="9">
    <source>
        <dbReference type="SAM" id="MobiDB-lite"/>
    </source>
</evidence>
<dbReference type="EMBL" id="JAJJMA010110393">
    <property type="protein sequence ID" value="MCL7031261.1"/>
    <property type="molecule type" value="Genomic_DNA"/>
</dbReference>
<dbReference type="FunFam" id="1.10.510.10:FF:000596">
    <property type="entry name" value="CK1 family protein kinase"/>
    <property type="match status" value="1"/>
</dbReference>
<keyword evidence="3" id="KW-0808">Transferase</keyword>
<organism evidence="11 12">
    <name type="scientific">Papaver nudicaule</name>
    <name type="common">Iceland poppy</name>
    <dbReference type="NCBI Taxonomy" id="74823"/>
    <lineage>
        <taxon>Eukaryota</taxon>
        <taxon>Viridiplantae</taxon>
        <taxon>Streptophyta</taxon>
        <taxon>Embryophyta</taxon>
        <taxon>Tracheophyta</taxon>
        <taxon>Spermatophyta</taxon>
        <taxon>Magnoliopsida</taxon>
        <taxon>Ranunculales</taxon>
        <taxon>Papaveraceae</taxon>
        <taxon>Papaveroideae</taxon>
        <taxon>Papaver</taxon>
    </lineage>
</organism>
<keyword evidence="12" id="KW-1185">Reference proteome</keyword>
<dbReference type="Gene3D" id="1.10.510.10">
    <property type="entry name" value="Transferase(Phosphotransferase) domain 1"/>
    <property type="match status" value="1"/>
</dbReference>
<protein>
    <recommendedName>
        <fullName evidence="2">non-specific serine/threonine protein kinase</fullName>
        <ecNumber evidence="2">2.7.11.1</ecNumber>
    </recommendedName>
</protein>
<dbReference type="InterPro" id="IPR011009">
    <property type="entry name" value="Kinase-like_dom_sf"/>
</dbReference>
<dbReference type="PROSITE" id="PS50011">
    <property type="entry name" value="PROTEIN_KINASE_DOM"/>
    <property type="match status" value="1"/>
</dbReference>
<dbReference type="InterPro" id="IPR000719">
    <property type="entry name" value="Prot_kinase_dom"/>
</dbReference>
<keyword evidence="8" id="KW-0723">Serine/threonine-protein kinase</keyword>
<evidence type="ECO:0000313" key="11">
    <source>
        <dbReference type="EMBL" id="MCL7031261.1"/>
    </source>
</evidence>
<dbReference type="GO" id="GO:0005524">
    <property type="term" value="F:ATP binding"/>
    <property type="evidence" value="ECO:0007669"/>
    <property type="project" value="UniProtKB-UniRule"/>
</dbReference>
<feature type="binding site" evidence="7">
    <location>
        <position position="42"/>
    </location>
    <ligand>
        <name>ATP</name>
        <dbReference type="ChEBI" id="CHEBI:30616"/>
    </ligand>
</feature>
<dbReference type="EC" id="2.7.11.1" evidence="2"/>
<dbReference type="Pfam" id="PF00069">
    <property type="entry name" value="Pkinase"/>
    <property type="match status" value="1"/>
</dbReference>
<evidence type="ECO:0000259" key="10">
    <source>
        <dbReference type="PROSITE" id="PS50011"/>
    </source>
</evidence>
<evidence type="ECO:0000256" key="8">
    <source>
        <dbReference type="RuleBase" id="RU000304"/>
    </source>
</evidence>
<gene>
    <name evidence="11" type="ORF">MKW94_006542</name>
</gene>
<dbReference type="GO" id="GO:0004674">
    <property type="term" value="F:protein serine/threonine kinase activity"/>
    <property type="evidence" value="ECO:0007669"/>
    <property type="project" value="UniProtKB-KW"/>
</dbReference>
<feature type="compositionally biased region" description="Polar residues" evidence="9">
    <location>
        <begin position="366"/>
        <end position="381"/>
    </location>
</feature>
<dbReference type="InterPro" id="IPR050235">
    <property type="entry name" value="CK1_Ser-Thr_kinase"/>
</dbReference>
<proteinExistence type="inferred from homology"/>
<keyword evidence="4 7" id="KW-0547">Nucleotide-binding</keyword>
<accession>A0AA41S7C3</accession>
<feature type="region of interest" description="Disordered" evidence="9">
    <location>
        <begin position="321"/>
        <end position="381"/>
    </location>
</feature>
<comment type="similarity">
    <text evidence="1">Belongs to the protein kinase superfamily. CK1 Ser/Thr protein kinase family. Casein kinase I subfamily.</text>
</comment>
<feature type="compositionally biased region" description="Polar residues" evidence="9">
    <location>
        <begin position="328"/>
        <end position="341"/>
    </location>
</feature>
<evidence type="ECO:0000256" key="7">
    <source>
        <dbReference type="PROSITE-ProRule" id="PRU10141"/>
    </source>
</evidence>
<dbReference type="InterPro" id="IPR008271">
    <property type="entry name" value="Ser/Thr_kinase_AS"/>
</dbReference>
<feature type="domain" description="Protein kinase" evidence="10">
    <location>
        <begin position="13"/>
        <end position="282"/>
    </location>
</feature>
<name>A0AA41S7C3_PAPNU</name>
<dbReference type="PROSITE" id="PS00108">
    <property type="entry name" value="PROTEIN_KINASE_ST"/>
    <property type="match status" value="1"/>
</dbReference>
<sequence>MVELRVGVRGKEFKVGHKIGSGSFGEVRKGTDVQTNEEVAIKLENGKAKQPQLLYESAIYRVLQGGTGIPSMRWFGVDGGYNVLVMDLLGHSLEHLFNCCGRKFSLKTVLMLAEQMINRVEYMHSKSYLHRDIKPDNFLMGLGGHANQVYMIDFGLAKKYKDSKTHKHFPYSENKNLIGSPRYASLNTHLGIEQSRRDDLESLGYTLMYFLRGSLPWQGLRAVTKKQKYQKIRERMLSTSVEDLCQGYPLEFAAYFYRCRSLRFDAQPDYTCLRRNFRELYVRQGFQFDFVFDWTKLEYQQSPIITPPSRPPVYFSRPPLSSSNLLRQTSGSSSRPANSVDPSCHRTTEACPGAFRRVSDGRRSSPIESSEIPRQSSSYKTSFNRKNYESVLKGIEGLHVDQL</sequence>
<evidence type="ECO:0000313" key="12">
    <source>
        <dbReference type="Proteomes" id="UP001177140"/>
    </source>
</evidence>
<evidence type="ECO:0000256" key="2">
    <source>
        <dbReference type="ARBA" id="ARBA00012513"/>
    </source>
</evidence>
<comment type="caution">
    <text evidence="11">The sequence shown here is derived from an EMBL/GenBank/DDBJ whole genome shotgun (WGS) entry which is preliminary data.</text>
</comment>
<keyword evidence="6 7" id="KW-0067">ATP-binding</keyword>
<dbReference type="SMART" id="SM00220">
    <property type="entry name" value="S_TKc"/>
    <property type="match status" value="1"/>
</dbReference>
<dbReference type="PROSITE" id="PS00107">
    <property type="entry name" value="PROTEIN_KINASE_ATP"/>
    <property type="match status" value="1"/>
</dbReference>